<dbReference type="EMBL" id="STGJ01000011">
    <property type="protein sequence ID" value="TIC81391.1"/>
    <property type="molecule type" value="Genomic_DNA"/>
</dbReference>
<comment type="catalytic activity">
    <reaction evidence="1">
        <text>guanosine(46) in tRNA + S-adenosyl-L-methionine = N(7)-methylguanosine(46) in tRNA + S-adenosyl-L-homocysteine</text>
        <dbReference type="Rhea" id="RHEA:42708"/>
        <dbReference type="Rhea" id="RHEA-COMP:10188"/>
        <dbReference type="Rhea" id="RHEA-COMP:10189"/>
        <dbReference type="ChEBI" id="CHEBI:57856"/>
        <dbReference type="ChEBI" id="CHEBI:59789"/>
        <dbReference type="ChEBI" id="CHEBI:74269"/>
        <dbReference type="ChEBI" id="CHEBI:74480"/>
        <dbReference type="EC" id="2.1.1.33"/>
    </reaction>
</comment>
<evidence type="ECO:0000256" key="6">
    <source>
        <dbReference type="ARBA" id="ARBA00022691"/>
    </source>
</evidence>
<dbReference type="PANTHER" id="PTHR23417:SF14">
    <property type="entry name" value="PENTACOTRIPEPTIDE-REPEAT REGION OF PRORP DOMAIN-CONTAINING PROTEIN"/>
    <property type="match status" value="1"/>
</dbReference>
<dbReference type="Proteomes" id="UP000308891">
    <property type="component" value="Unassembled WGS sequence"/>
</dbReference>
<dbReference type="CDD" id="cd02440">
    <property type="entry name" value="AdoMet_MTases"/>
    <property type="match status" value="1"/>
</dbReference>
<evidence type="ECO:0000313" key="8">
    <source>
        <dbReference type="EMBL" id="TIC81391.1"/>
    </source>
</evidence>
<keyword evidence="5 8" id="KW-0808">Transferase</keyword>
<dbReference type="Pfam" id="PF02390">
    <property type="entry name" value="Methyltransf_4"/>
    <property type="match status" value="1"/>
</dbReference>
<proteinExistence type="predicted"/>
<dbReference type="AlphaFoldDB" id="A0A4T0URY1"/>
<evidence type="ECO:0000256" key="7">
    <source>
        <dbReference type="ARBA" id="ARBA00022694"/>
    </source>
</evidence>
<dbReference type="OrthoDB" id="9809889at2"/>
<dbReference type="Gene3D" id="3.40.50.150">
    <property type="entry name" value="Vaccinia Virus protein VP39"/>
    <property type="match status" value="1"/>
</dbReference>
<protein>
    <recommendedName>
        <fullName evidence="3">tRNA (guanine(46)-N(7))-methyltransferase</fullName>
        <ecNumber evidence="3">2.1.1.33</ecNumber>
    </recommendedName>
</protein>
<evidence type="ECO:0000256" key="5">
    <source>
        <dbReference type="ARBA" id="ARBA00022679"/>
    </source>
</evidence>
<comment type="caution">
    <text evidence="8">The sequence shown here is derived from an EMBL/GenBank/DDBJ whole genome shotgun (WGS) entry which is preliminary data.</text>
</comment>
<accession>A0A4T0URY1</accession>
<dbReference type="PANTHER" id="PTHR23417">
    <property type="entry name" value="3-DEOXY-D-MANNO-OCTULOSONIC-ACID TRANSFERASE/TRNA GUANINE-N 7 - -METHYLTRANSFERASE"/>
    <property type="match status" value="1"/>
</dbReference>
<comment type="function">
    <text evidence="2">Catalyzes the formation of N(7)-methylguanine at position 46 (m7G46) in tRNA.</text>
</comment>
<evidence type="ECO:0000313" key="9">
    <source>
        <dbReference type="Proteomes" id="UP000308891"/>
    </source>
</evidence>
<reference evidence="8 9" key="1">
    <citation type="submission" date="2019-04" db="EMBL/GenBank/DDBJ databases">
        <title>Crenobacter sp. nov.</title>
        <authorList>
            <person name="Shi S."/>
        </authorList>
    </citation>
    <scope>NUCLEOTIDE SEQUENCE [LARGE SCALE GENOMIC DNA]</scope>
    <source>
        <strain evidence="8 9">GY 70310</strain>
    </source>
</reference>
<dbReference type="RefSeq" id="WP_136553890.1">
    <property type="nucleotide sequence ID" value="NZ_STGJ01000011.1"/>
</dbReference>
<dbReference type="InterPro" id="IPR029063">
    <property type="entry name" value="SAM-dependent_MTases_sf"/>
</dbReference>
<dbReference type="GO" id="GO:0043527">
    <property type="term" value="C:tRNA methyltransferase complex"/>
    <property type="evidence" value="ECO:0007669"/>
    <property type="project" value="TreeGrafter"/>
</dbReference>
<name>A0A4T0URY1_9NEIS</name>
<evidence type="ECO:0000256" key="4">
    <source>
        <dbReference type="ARBA" id="ARBA00022603"/>
    </source>
</evidence>
<dbReference type="PROSITE" id="PS51625">
    <property type="entry name" value="SAM_MT_TRMB"/>
    <property type="match status" value="1"/>
</dbReference>
<dbReference type="GO" id="GO:0008176">
    <property type="term" value="F:tRNA (guanine(46)-N7)-methyltransferase activity"/>
    <property type="evidence" value="ECO:0007669"/>
    <property type="project" value="UniProtKB-EC"/>
</dbReference>
<evidence type="ECO:0000256" key="2">
    <source>
        <dbReference type="ARBA" id="ARBA00003015"/>
    </source>
</evidence>
<dbReference type="EC" id="2.1.1.33" evidence="3"/>
<keyword evidence="6" id="KW-0949">S-adenosyl-L-methionine</keyword>
<dbReference type="InterPro" id="IPR003358">
    <property type="entry name" value="tRNA_(Gua-N-7)_MeTrfase_Trmb"/>
</dbReference>
<gene>
    <name evidence="8" type="ORF">E5K04_10755</name>
</gene>
<keyword evidence="7" id="KW-0819">tRNA processing</keyword>
<dbReference type="SUPFAM" id="SSF53335">
    <property type="entry name" value="S-adenosyl-L-methionine-dependent methyltransferases"/>
    <property type="match status" value="1"/>
</dbReference>
<organism evidence="8 9">
    <name type="scientific">Crenobacter intestini</name>
    <dbReference type="NCBI Taxonomy" id="2563443"/>
    <lineage>
        <taxon>Bacteria</taxon>
        <taxon>Pseudomonadati</taxon>
        <taxon>Pseudomonadota</taxon>
        <taxon>Betaproteobacteria</taxon>
        <taxon>Neisseriales</taxon>
        <taxon>Neisseriaceae</taxon>
        <taxon>Crenobacter</taxon>
    </lineage>
</organism>
<sequence>MQDNSRKVESAQAGIHERLPDVLGRHAAHPYRKPYAAFNVDAWQSVRAAWGGASPLILDTGCGVGVSTLRLAREHPDHFVVGVDQSADRLGRGKAGPVPDNALFVRADLVDLWRLMAGDGVRLAQHWMLYPNPWPKPQHLQRRWHGHPVFPLLLRLGGVLELRSNWQVYADEHAYALQALTGAAVRAEPWLPSDPLTAFERKYLGSGHRLWRVRHDLGCPA</sequence>
<evidence type="ECO:0000256" key="3">
    <source>
        <dbReference type="ARBA" id="ARBA00011977"/>
    </source>
</evidence>
<keyword evidence="4 8" id="KW-0489">Methyltransferase</keyword>
<keyword evidence="9" id="KW-1185">Reference proteome</keyword>
<evidence type="ECO:0000256" key="1">
    <source>
        <dbReference type="ARBA" id="ARBA00000142"/>
    </source>
</evidence>